<dbReference type="GO" id="GO:0046872">
    <property type="term" value="F:metal ion binding"/>
    <property type="evidence" value="ECO:0007669"/>
    <property type="project" value="InterPro"/>
</dbReference>
<dbReference type="InterPro" id="IPR011765">
    <property type="entry name" value="Pept_M16_N"/>
</dbReference>
<feature type="domain" description="Peptidase M16 C-terminal" evidence="2">
    <location>
        <begin position="183"/>
        <end position="362"/>
    </location>
</feature>
<evidence type="ECO:0000313" key="3">
    <source>
        <dbReference type="EMBL" id="QUL97773.1"/>
    </source>
</evidence>
<sequence>MDADYVLKQDHLREEIHVANFDGMPVFVMPKGGFRRKYAEIIINYGSNDNAFILPDENTRVEVPPGIAHFLEHKMFEKQWGDAFSAFAEIGASANAYTGNNHTSYVFWTLDNFDKALKILFEVVFEPYFTEQTVEKEQGIIAQEIRMYDDQPSARLLRETLQALYWHHPVRLDIAGTEESIRKITKELLYLCHTNFYRPSNASLFVAGDFDPREIFDVVADLVSNFTLPRGAAPKRLRPEEPEGVRGDAEVFLPVPTPLVQVGWKDVPAKGSGEALVRQEIATSVLLDVIFGKSSPFFTRVYEKGLVDDINYSYEAWPDYAFALLGAESPEPERLCDLVHEEIQRLLSEGIGRPDFERIKKAALGRYVSLFDAFDLIGETQAHLYQVGLDVFSYGEILKGLSMEEVSSRLKALDPNHSVRVIVKNPNAKKAR</sequence>
<dbReference type="PANTHER" id="PTHR11851">
    <property type="entry name" value="METALLOPROTEASE"/>
    <property type="match status" value="1"/>
</dbReference>
<dbReference type="Pfam" id="PF00675">
    <property type="entry name" value="Peptidase_M16"/>
    <property type="match status" value="1"/>
</dbReference>
<evidence type="ECO:0000259" key="2">
    <source>
        <dbReference type="Pfam" id="PF05193"/>
    </source>
</evidence>
<organism evidence="3">
    <name type="scientific">Candidatus Fermentithermobacillus carboniphilus</name>
    <dbReference type="NCBI Taxonomy" id="3085328"/>
    <lineage>
        <taxon>Bacteria</taxon>
        <taxon>Bacillati</taxon>
        <taxon>Bacillota</taxon>
        <taxon>Candidatus Fermentithermobacillia</taxon>
        <taxon>Candidatus Fermentithermobacillales</taxon>
        <taxon>Candidatus Fermentithermobacillaceae</taxon>
        <taxon>Candidatus Fermentithermobacillus</taxon>
    </lineage>
</organism>
<feature type="domain" description="Peptidase M16 N-terminal" evidence="1">
    <location>
        <begin position="65"/>
        <end position="177"/>
    </location>
</feature>
<protein>
    <submittedName>
        <fullName evidence="3">Insulinase family protein</fullName>
    </submittedName>
</protein>
<gene>
    <name evidence="3" type="ORF">IMF26_06580</name>
</gene>
<proteinExistence type="predicted"/>
<evidence type="ECO:0000259" key="1">
    <source>
        <dbReference type="Pfam" id="PF00675"/>
    </source>
</evidence>
<dbReference type="EMBL" id="CP062796">
    <property type="protein sequence ID" value="QUL97773.1"/>
    <property type="molecule type" value="Genomic_DNA"/>
</dbReference>
<dbReference type="SUPFAM" id="SSF63411">
    <property type="entry name" value="LuxS/MPP-like metallohydrolase"/>
    <property type="match status" value="2"/>
</dbReference>
<dbReference type="NCBIfam" id="NF047421">
    <property type="entry name" value="YfmH_fam"/>
    <property type="match status" value="1"/>
</dbReference>
<reference evidence="3" key="2">
    <citation type="journal article" date="2023" name="Biology">
        <title>Prokaryotic Life Associated with Coal-Fire Gas Vents Revealed by Metagenomics.</title>
        <authorList>
            <person name="Kadnikov V.V."/>
            <person name="Mardanov A.V."/>
            <person name="Beletsky A.V."/>
            <person name="Karnachuk O.V."/>
            <person name="Ravin N.V."/>
        </authorList>
    </citation>
    <scope>NUCLEOTIDE SEQUENCE</scope>
    <source>
        <strain evidence="3">Bu02</strain>
    </source>
</reference>
<dbReference type="AlphaFoldDB" id="A0AAT9LC64"/>
<dbReference type="Gene3D" id="3.30.830.10">
    <property type="entry name" value="Metalloenzyme, LuxS/M16 peptidase-like"/>
    <property type="match status" value="2"/>
</dbReference>
<name>A0AAT9LC64_9FIRM</name>
<dbReference type="InterPro" id="IPR050361">
    <property type="entry name" value="MPP/UQCRC_Complex"/>
</dbReference>
<dbReference type="InterPro" id="IPR007863">
    <property type="entry name" value="Peptidase_M16_C"/>
</dbReference>
<dbReference type="PANTHER" id="PTHR11851:SF134">
    <property type="entry name" value="ZINC-DEPENDENT PROTEASE"/>
    <property type="match status" value="1"/>
</dbReference>
<dbReference type="InterPro" id="IPR011249">
    <property type="entry name" value="Metalloenz_LuxS/M16"/>
</dbReference>
<reference evidence="3" key="1">
    <citation type="submission" date="2020-10" db="EMBL/GenBank/DDBJ databases">
        <authorList>
            <person name="Kadnikov V."/>
            <person name="Beletsky A.V."/>
            <person name="Mardanov A.V."/>
            <person name="Karnachuk O.V."/>
            <person name="Ravin N.V."/>
        </authorList>
    </citation>
    <scope>NUCLEOTIDE SEQUENCE</scope>
    <source>
        <strain evidence="3">Bu02</strain>
    </source>
</reference>
<dbReference type="KEGG" id="fcz:IMF26_06580"/>
<accession>A0AAT9LC64</accession>
<dbReference type="Pfam" id="PF05193">
    <property type="entry name" value="Peptidase_M16_C"/>
    <property type="match status" value="1"/>
</dbReference>